<protein>
    <recommendedName>
        <fullName evidence="4">EF-hand domain-containing protein</fullName>
    </recommendedName>
</protein>
<dbReference type="SMART" id="SM00054">
    <property type="entry name" value="EFh"/>
    <property type="match status" value="4"/>
</dbReference>
<dbReference type="InterPro" id="IPR018247">
    <property type="entry name" value="EF_Hand_1_Ca_BS"/>
</dbReference>
<proteinExistence type="predicted"/>
<dbReference type="InterPro" id="IPR011992">
    <property type="entry name" value="EF-hand-dom_pair"/>
</dbReference>
<keyword evidence="1" id="KW-0479">Metal-binding</keyword>
<dbReference type="PROSITE" id="PS00018">
    <property type="entry name" value="EF_HAND_1"/>
    <property type="match status" value="3"/>
</dbReference>
<evidence type="ECO:0000313" key="6">
    <source>
        <dbReference type="Proteomes" id="UP000813462"/>
    </source>
</evidence>
<feature type="domain" description="EF-hand" evidence="4">
    <location>
        <begin position="160"/>
        <end position="195"/>
    </location>
</feature>
<evidence type="ECO:0000259" key="4">
    <source>
        <dbReference type="PROSITE" id="PS50222"/>
    </source>
</evidence>
<evidence type="ECO:0000256" key="3">
    <source>
        <dbReference type="ARBA" id="ARBA00022837"/>
    </source>
</evidence>
<organism evidence="5 6">
    <name type="scientific">Ziziphus jujuba var. spinosa</name>
    <dbReference type="NCBI Taxonomy" id="714518"/>
    <lineage>
        <taxon>Eukaryota</taxon>
        <taxon>Viridiplantae</taxon>
        <taxon>Streptophyta</taxon>
        <taxon>Embryophyta</taxon>
        <taxon>Tracheophyta</taxon>
        <taxon>Spermatophyta</taxon>
        <taxon>Magnoliopsida</taxon>
        <taxon>eudicotyledons</taxon>
        <taxon>Gunneridae</taxon>
        <taxon>Pentapetalae</taxon>
        <taxon>rosids</taxon>
        <taxon>fabids</taxon>
        <taxon>Rosales</taxon>
        <taxon>Rhamnaceae</taxon>
        <taxon>Paliureae</taxon>
        <taxon>Ziziphus</taxon>
    </lineage>
</organism>
<accession>A0A978V6T0</accession>
<evidence type="ECO:0000256" key="1">
    <source>
        <dbReference type="ARBA" id="ARBA00022723"/>
    </source>
</evidence>
<dbReference type="Proteomes" id="UP000813462">
    <property type="component" value="Unassembled WGS sequence"/>
</dbReference>
<dbReference type="PROSITE" id="PS50222">
    <property type="entry name" value="EF_HAND_2"/>
    <property type="match status" value="2"/>
</dbReference>
<dbReference type="GO" id="GO:0005509">
    <property type="term" value="F:calcium ion binding"/>
    <property type="evidence" value="ECO:0007669"/>
    <property type="project" value="InterPro"/>
</dbReference>
<sequence>MPIFVGLHWSDTSKVLPLIEQPVAQVEATLMKRIDENNDGKLSWEELEKYFKEQALFPQWRAFRALQKADDNNDGYISGNEIKKFSDYLRKRKFNDGVLSKEEVAKVFQELGSRFPGWRAHRALRRADANNDGYISLDEKNELMAYINERKYKINEHVPYTEAELKDVIRGCDRDGDGHLSRKDLEKACSVLGSAALARRAFRALQHADENGDGYIYLDHNHQLEKLVKYALKQAYSVN</sequence>
<dbReference type="SUPFAM" id="SSF47473">
    <property type="entry name" value="EF-hand"/>
    <property type="match status" value="1"/>
</dbReference>
<dbReference type="InterPro" id="IPR039647">
    <property type="entry name" value="EF_hand_pair_protein_CML-like"/>
</dbReference>
<name>A0A978V6T0_ZIZJJ</name>
<dbReference type="Gene3D" id="1.10.238.10">
    <property type="entry name" value="EF-hand"/>
    <property type="match status" value="3"/>
</dbReference>
<evidence type="ECO:0000256" key="2">
    <source>
        <dbReference type="ARBA" id="ARBA00022737"/>
    </source>
</evidence>
<gene>
    <name evidence="5" type="ORF">FEM48_Zijuj06G0030700</name>
</gene>
<feature type="domain" description="EF-hand" evidence="4">
    <location>
        <begin position="30"/>
        <end position="57"/>
    </location>
</feature>
<comment type="caution">
    <text evidence="5">The sequence shown here is derived from an EMBL/GenBank/DDBJ whole genome shotgun (WGS) entry which is preliminary data.</text>
</comment>
<reference evidence="5" key="1">
    <citation type="journal article" date="2021" name="Front. Plant Sci.">
        <title>Chromosome-Scale Genome Assembly for Chinese Sour Jujube and Insights Into Its Genome Evolution and Domestication Signature.</title>
        <authorList>
            <person name="Shen L.-Y."/>
            <person name="Luo H."/>
            <person name="Wang X.-L."/>
            <person name="Wang X.-M."/>
            <person name="Qiu X.-J."/>
            <person name="Liu H."/>
            <person name="Zhou S.-S."/>
            <person name="Jia K.-H."/>
            <person name="Nie S."/>
            <person name="Bao Y.-T."/>
            <person name="Zhang R.-G."/>
            <person name="Yun Q.-Z."/>
            <person name="Chai Y.-H."/>
            <person name="Lu J.-Y."/>
            <person name="Li Y."/>
            <person name="Zhao S.-W."/>
            <person name="Mao J.-F."/>
            <person name="Jia S.-G."/>
            <person name="Mao Y.-M."/>
        </authorList>
    </citation>
    <scope>NUCLEOTIDE SEQUENCE</scope>
    <source>
        <strain evidence="5">AT0</strain>
        <tissue evidence="5">Leaf</tissue>
    </source>
</reference>
<keyword evidence="2" id="KW-0677">Repeat</keyword>
<dbReference type="CDD" id="cd00051">
    <property type="entry name" value="EFh"/>
    <property type="match status" value="1"/>
</dbReference>
<dbReference type="PANTHER" id="PTHR10891">
    <property type="entry name" value="EF-HAND CALCIUM-BINDING DOMAIN CONTAINING PROTEIN"/>
    <property type="match status" value="1"/>
</dbReference>
<dbReference type="EMBL" id="JAEACU010000006">
    <property type="protein sequence ID" value="KAH7523615.1"/>
    <property type="molecule type" value="Genomic_DNA"/>
</dbReference>
<keyword evidence="3" id="KW-0106">Calcium</keyword>
<dbReference type="InterPro" id="IPR002048">
    <property type="entry name" value="EF_hand_dom"/>
</dbReference>
<evidence type="ECO:0000313" key="5">
    <source>
        <dbReference type="EMBL" id="KAH7523615.1"/>
    </source>
</evidence>
<dbReference type="AlphaFoldDB" id="A0A978V6T0"/>
<dbReference type="Pfam" id="PF13499">
    <property type="entry name" value="EF-hand_7"/>
    <property type="match status" value="1"/>
</dbReference>
<dbReference type="Pfam" id="PF13202">
    <property type="entry name" value="EF-hand_5"/>
    <property type="match status" value="2"/>
</dbReference>